<sequence>MVSEIHNAWLREATKNYPSSHGHQWLTKEKSGERIGLPGLHGCTFSGHDRPRT</sequence>
<geneLocation type="plasmid" evidence="2">
    <name>pJ337-114</name>
</geneLocation>
<evidence type="ECO:0000313" key="2">
    <source>
        <dbReference type="EMBL" id="AFK89219.1"/>
    </source>
</evidence>
<evidence type="ECO:0000256" key="1">
    <source>
        <dbReference type="SAM" id="MobiDB-lite"/>
    </source>
</evidence>
<feature type="region of interest" description="Disordered" evidence="1">
    <location>
        <begin position="31"/>
        <end position="53"/>
    </location>
</feature>
<dbReference type="EMBL" id="JQ418527">
    <property type="protein sequence ID" value="AFK89219.1"/>
    <property type="molecule type" value="Genomic_DNA"/>
</dbReference>
<proteinExistence type="predicted"/>
<protein>
    <submittedName>
        <fullName evidence="2">Uncharacterized protein</fullName>
    </submittedName>
</protein>
<keyword evidence="2" id="KW-0614">Plasmid</keyword>
<accession>I3W0U2</accession>
<name>I3W0U2_9MICC</name>
<reference evidence="2" key="1">
    <citation type="submission" date="2012-01" db="EMBL/GenBank/DDBJ databases">
        <authorList>
            <person name="Summers A.O."/>
            <person name="Wireman J."/>
            <person name="Sale K."/>
        </authorList>
    </citation>
    <scope>NUCLEOTIDE SEQUENCE</scope>
    <source>
        <strain evidence="2">J3-37</strain>
        <plasmid evidence="2">pJ337-114</plasmid>
    </source>
</reference>
<dbReference type="AlphaFoldDB" id="I3W0U2"/>
<organism evidence="2">
    <name type="scientific">Arthrobacter sp. J3.37</name>
    <dbReference type="NCBI Taxonomy" id="347208"/>
    <lineage>
        <taxon>Bacteria</taxon>
        <taxon>Bacillati</taxon>
        <taxon>Actinomycetota</taxon>
        <taxon>Actinomycetes</taxon>
        <taxon>Micrococcales</taxon>
        <taxon>Micrococcaceae</taxon>
        <taxon>Arthrobacter</taxon>
    </lineage>
</organism>